<dbReference type="PANTHER" id="PTHR12984">
    <property type="entry name" value="SCY1-RELATED S/T PROTEIN KINASE-LIKE"/>
    <property type="match status" value="1"/>
</dbReference>
<feature type="domain" description="Protein kinase" evidence="19">
    <location>
        <begin position="1"/>
        <end position="245"/>
    </location>
</feature>
<dbReference type="Gene3D" id="1.25.10.10">
    <property type="entry name" value="Leucine-rich Repeat Variant"/>
    <property type="match status" value="1"/>
</dbReference>
<dbReference type="InterPro" id="IPR016024">
    <property type="entry name" value="ARM-type_fold"/>
</dbReference>
<evidence type="ECO:0000256" key="16">
    <source>
        <dbReference type="ARBA" id="ARBA00079399"/>
    </source>
</evidence>
<feature type="compositionally biased region" description="Acidic residues" evidence="18">
    <location>
        <begin position="475"/>
        <end position="485"/>
    </location>
</feature>
<evidence type="ECO:0000256" key="5">
    <source>
        <dbReference type="ARBA" id="ARBA00022553"/>
    </source>
</evidence>
<evidence type="ECO:0000256" key="15">
    <source>
        <dbReference type="ARBA" id="ARBA00077603"/>
    </source>
</evidence>
<evidence type="ECO:0000256" key="17">
    <source>
        <dbReference type="PROSITE-ProRule" id="PRU00103"/>
    </source>
</evidence>
<evidence type="ECO:0000256" key="2">
    <source>
        <dbReference type="ARBA" id="ARBA00004510"/>
    </source>
</evidence>
<evidence type="ECO:0000256" key="1">
    <source>
        <dbReference type="ARBA" id="ARBA00004496"/>
    </source>
</evidence>
<dbReference type="OMA" id="HDPELDW"/>
<dbReference type="Pfam" id="PF07714">
    <property type="entry name" value="PK_Tyr_Ser-Thr"/>
    <property type="match status" value="1"/>
</dbReference>
<feature type="region of interest" description="Disordered" evidence="18">
    <location>
        <begin position="515"/>
        <end position="600"/>
    </location>
</feature>
<dbReference type="OrthoDB" id="9942861at2759"/>
<dbReference type="FunFam" id="1.25.10.10:FF:000359">
    <property type="entry name" value="Protein-associating with the carboxyl-terminal domain of ezrin"/>
    <property type="match status" value="1"/>
</dbReference>
<dbReference type="Gene3D" id="1.10.510.10">
    <property type="entry name" value="Transferase(Phosphotransferase) domain 1"/>
    <property type="match status" value="1"/>
</dbReference>
<keyword evidence="4" id="KW-0963">Cytoplasm</keyword>
<name>A0A2K5CVF7_AOTNA</name>
<dbReference type="CTD" id="57147"/>
<dbReference type="SUPFAM" id="SSF48371">
    <property type="entry name" value="ARM repeat"/>
    <property type="match status" value="1"/>
</dbReference>
<feature type="repeat" description="HEAT" evidence="17">
    <location>
        <begin position="338"/>
        <end position="375"/>
    </location>
</feature>
<protein>
    <recommendedName>
        <fullName evidence="14">Protein-associating with the carboxyl-terminal domain of ezrin</fullName>
    </recommendedName>
    <alternativeName>
        <fullName evidence="16">Ezrin-binding protein PACE-1</fullName>
    </alternativeName>
    <alternativeName>
        <fullName evidence="15">SCY1-like protein 3</fullName>
    </alternativeName>
</protein>
<dbReference type="Proteomes" id="UP000233020">
    <property type="component" value="Unplaced"/>
</dbReference>
<evidence type="ECO:0000256" key="11">
    <source>
        <dbReference type="ARBA" id="ARBA00038349"/>
    </source>
</evidence>
<keyword evidence="10" id="KW-0449">Lipoprotein</keyword>
<evidence type="ECO:0000256" key="7">
    <source>
        <dbReference type="ARBA" id="ARBA00022737"/>
    </source>
</evidence>
<comment type="function">
    <text evidence="12">May play a role in regulating cell adhesion/migration complexes in migrating cells.</text>
</comment>
<keyword evidence="7" id="KW-0677">Repeat</keyword>
<keyword evidence="21" id="KW-1185">Reference proteome</keyword>
<evidence type="ECO:0000256" key="4">
    <source>
        <dbReference type="ARBA" id="ARBA00022490"/>
    </source>
</evidence>
<reference evidence="20" key="1">
    <citation type="submission" date="2025-08" db="UniProtKB">
        <authorList>
            <consortium name="Ensembl"/>
        </authorList>
    </citation>
    <scope>IDENTIFICATION</scope>
</reference>
<dbReference type="PROSITE" id="PS50077">
    <property type="entry name" value="HEAT_REPEAT"/>
    <property type="match status" value="1"/>
</dbReference>
<dbReference type="InterPro" id="IPR011009">
    <property type="entry name" value="Kinase-like_dom_sf"/>
</dbReference>
<evidence type="ECO:0000256" key="9">
    <source>
        <dbReference type="ARBA" id="ARBA00023273"/>
    </source>
</evidence>
<comment type="subcellular location">
    <subcellularLocation>
        <location evidence="2">Cell projection</location>
        <location evidence="2">Lamellipodium</location>
    </subcellularLocation>
    <subcellularLocation>
        <location evidence="1">Cytoplasm</location>
    </subcellularLocation>
    <subcellularLocation>
        <location evidence="3">Golgi apparatus</location>
    </subcellularLocation>
</comment>
<accession>A0A2K5CVF7</accession>
<dbReference type="SUPFAM" id="SSF56112">
    <property type="entry name" value="Protein kinase-like (PK-like)"/>
    <property type="match status" value="1"/>
</dbReference>
<dbReference type="InterPro" id="IPR011989">
    <property type="entry name" value="ARM-like"/>
</dbReference>
<feature type="region of interest" description="Disordered" evidence="18">
    <location>
        <begin position="452"/>
        <end position="490"/>
    </location>
</feature>
<evidence type="ECO:0000256" key="12">
    <source>
        <dbReference type="ARBA" id="ARBA00058374"/>
    </source>
</evidence>
<feature type="compositionally biased region" description="Polar residues" evidence="18">
    <location>
        <begin position="556"/>
        <end position="573"/>
    </location>
</feature>
<dbReference type="InterPro" id="IPR000719">
    <property type="entry name" value="Prot_kinase_dom"/>
</dbReference>
<dbReference type="GO" id="GO:0004672">
    <property type="term" value="F:protein kinase activity"/>
    <property type="evidence" value="ECO:0007669"/>
    <property type="project" value="InterPro"/>
</dbReference>
<proteinExistence type="inferred from homology"/>
<dbReference type="Ensembl" id="ENSANAT00000030501.1">
    <property type="protein sequence ID" value="ENSANAP00000012680.1"/>
    <property type="gene ID" value="ENSANAG00000024270.1"/>
</dbReference>
<evidence type="ECO:0000256" key="8">
    <source>
        <dbReference type="ARBA" id="ARBA00023034"/>
    </source>
</evidence>
<evidence type="ECO:0000256" key="14">
    <source>
        <dbReference type="ARBA" id="ARBA00068808"/>
    </source>
</evidence>
<dbReference type="PANTHER" id="PTHR12984:SF15">
    <property type="entry name" value="PROTEIN-ASSOCIATING WITH THE CARBOXYL-TERMINAL DOMAIN OF EZRIN"/>
    <property type="match status" value="1"/>
</dbReference>
<dbReference type="InterPro" id="IPR051177">
    <property type="entry name" value="CIK-Related_Protein"/>
</dbReference>
<dbReference type="GeneID" id="105711695"/>
<dbReference type="InterPro" id="IPR021133">
    <property type="entry name" value="HEAT_type_2"/>
</dbReference>
<dbReference type="Gene3D" id="3.30.200.20">
    <property type="entry name" value="Phosphorylase Kinase, domain 1"/>
    <property type="match status" value="1"/>
</dbReference>
<dbReference type="SMART" id="SM00220">
    <property type="entry name" value="S_TKc"/>
    <property type="match status" value="1"/>
</dbReference>
<dbReference type="GO" id="GO:0030027">
    <property type="term" value="C:lamellipodium"/>
    <property type="evidence" value="ECO:0007669"/>
    <property type="project" value="UniProtKB-SubCell"/>
</dbReference>
<comment type="similarity">
    <text evidence="11">Belongs to the protein kinase superfamily.</text>
</comment>
<evidence type="ECO:0000256" key="6">
    <source>
        <dbReference type="ARBA" id="ARBA00022707"/>
    </source>
</evidence>
<evidence type="ECO:0000313" key="20">
    <source>
        <dbReference type="Ensembl" id="ENSANAP00000012680.1"/>
    </source>
</evidence>
<comment type="subunit">
    <text evidence="13">Interacts with EZR/VIL2 C-terminal domain.</text>
</comment>
<reference evidence="20" key="2">
    <citation type="submission" date="2025-09" db="UniProtKB">
        <authorList>
            <consortium name="Ensembl"/>
        </authorList>
    </citation>
    <scope>IDENTIFICATION</scope>
</reference>
<evidence type="ECO:0000256" key="13">
    <source>
        <dbReference type="ARBA" id="ARBA00063556"/>
    </source>
</evidence>
<evidence type="ECO:0000256" key="10">
    <source>
        <dbReference type="ARBA" id="ARBA00023288"/>
    </source>
</evidence>
<sequence>MGSENSALKSYTLKEPAFTLPSGLAVYPAVLQDGKFASVFVYKRENEDKVNKAAKHLKTLRHPCLLRFLSCTVEADGIHLVTERVQPLEVALETLSSAEVCAGIYDILLALIFLHDRGHLTHNNVCLSSVFVSEDGHWKLGGMETVCKVPQATPEFLRSIQSVRDPASIPPEEMSPEFTTLPECHGHARDAFSFGILVESLLTILNEQVSADVLSSFQQTLHSTLLNPIPKCRPALCTLLSHDFFRNDFLEVVNFLKSLTLKSEEEKTEFFKFLLDRVSCLSEELIASRLVPLLLNQLVFAEPVAVKSFLPHLLGPKKGHAQGETPCLLSPALFQSRVIPVLLQLFEVHEEHVRMVLLSHIEAYVEHFTQEQLKKVILPQVLLGLRDTSDSIVAITLHSLAVLVSLLGPEVVVGGERTKIFKRTAPSFTKNIDLSLEGNPFSQPIKFPINGLSDVKNSSEDSENFPSSSKKSEEWPDWSEPEEPENQTVNIQVWPREPCDAVKSQCTTLDVGESSWDDCEPGSLDTKVNPEGGITATKPVTSGKQKPIPALLPLTEESTTWKSSLPQKTSLLQSGDDPDQIKPPKVSSSQEKPLKVPSELGLGEEFTIQVKKKPVKDPEMDWFADMIPEIKPSAAFLILPELRTEMVPNKDDVSPVMQFSSKFAAAEVAEGEAEGWEEGELNWEDNNW</sequence>
<dbReference type="GeneTree" id="ENSGT00930000151043"/>
<organism evidence="20 21">
    <name type="scientific">Aotus nancymaae</name>
    <name type="common">Ma's night monkey</name>
    <dbReference type="NCBI Taxonomy" id="37293"/>
    <lineage>
        <taxon>Eukaryota</taxon>
        <taxon>Metazoa</taxon>
        <taxon>Chordata</taxon>
        <taxon>Craniata</taxon>
        <taxon>Vertebrata</taxon>
        <taxon>Euteleostomi</taxon>
        <taxon>Mammalia</taxon>
        <taxon>Eutheria</taxon>
        <taxon>Euarchontoglires</taxon>
        <taxon>Primates</taxon>
        <taxon>Haplorrhini</taxon>
        <taxon>Platyrrhini</taxon>
        <taxon>Aotidae</taxon>
        <taxon>Aotus</taxon>
    </lineage>
</organism>
<gene>
    <name evidence="20" type="primary">SCYL3</name>
</gene>
<dbReference type="PROSITE" id="PS50011">
    <property type="entry name" value="PROTEIN_KINASE_DOM"/>
    <property type="match status" value="1"/>
</dbReference>
<keyword evidence="5" id="KW-0597">Phosphoprotein</keyword>
<dbReference type="GO" id="GO:0005794">
    <property type="term" value="C:Golgi apparatus"/>
    <property type="evidence" value="ECO:0007669"/>
    <property type="project" value="UniProtKB-SubCell"/>
</dbReference>
<evidence type="ECO:0000256" key="18">
    <source>
        <dbReference type="SAM" id="MobiDB-lite"/>
    </source>
</evidence>
<dbReference type="FunFam" id="1.10.510.10:FF:000546">
    <property type="entry name" value="SCY1 like pseudokinase 3"/>
    <property type="match status" value="1"/>
</dbReference>
<evidence type="ECO:0000313" key="21">
    <source>
        <dbReference type="Proteomes" id="UP000233020"/>
    </source>
</evidence>
<keyword evidence="8" id="KW-0333">Golgi apparatus</keyword>
<dbReference type="GO" id="GO:0005524">
    <property type="term" value="F:ATP binding"/>
    <property type="evidence" value="ECO:0007669"/>
    <property type="project" value="InterPro"/>
</dbReference>
<dbReference type="FunFam" id="3.30.200.20:FF:000298">
    <property type="entry name" value="Protein-associating with the carboxyl-terminal domain of ezrin"/>
    <property type="match status" value="1"/>
</dbReference>
<keyword evidence="6" id="KW-0519">Myristate</keyword>
<keyword evidence="9" id="KW-0966">Cell projection</keyword>
<evidence type="ECO:0000259" key="19">
    <source>
        <dbReference type="PROSITE" id="PS50011"/>
    </source>
</evidence>
<dbReference type="InterPro" id="IPR001245">
    <property type="entry name" value="Ser-Thr/Tyr_kinase_cat_dom"/>
</dbReference>
<evidence type="ECO:0000256" key="3">
    <source>
        <dbReference type="ARBA" id="ARBA00004555"/>
    </source>
</evidence>
<dbReference type="AlphaFoldDB" id="A0A2K5CVF7"/>